<keyword evidence="2" id="KW-1185">Reference proteome</keyword>
<organism evidence="1 2">
    <name type="scientific">Puccinia striiformis f. sp. tritici</name>
    <dbReference type="NCBI Taxonomy" id="168172"/>
    <lineage>
        <taxon>Eukaryota</taxon>
        <taxon>Fungi</taxon>
        <taxon>Dikarya</taxon>
        <taxon>Basidiomycota</taxon>
        <taxon>Pucciniomycotina</taxon>
        <taxon>Pucciniomycetes</taxon>
        <taxon>Pucciniales</taxon>
        <taxon>Pucciniaceae</taxon>
        <taxon>Puccinia</taxon>
    </lineage>
</organism>
<proteinExistence type="predicted"/>
<evidence type="ECO:0000313" key="1">
    <source>
        <dbReference type="EMBL" id="KAI7962219.1"/>
    </source>
</evidence>
<accession>A0ACC0EWX1</accession>
<reference evidence="2" key="2">
    <citation type="journal article" date="2018" name="Mol. Plant Microbe Interact.">
        <title>Genome sequence resources for the wheat stripe rust pathogen (Puccinia striiformis f. sp. tritici) and the barley stripe rust pathogen (Puccinia striiformis f. sp. hordei).</title>
        <authorList>
            <person name="Xia C."/>
            <person name="Wang M."/>
            <person name="Yin C."/>
            <person name="Cornejo O.E."/>
            <person name="Hulbert S.H."/>
            <person name="Chen X."/>
        </authorList>
    </citation>
    <scope>NUCLEOTIDE SEQUENCE [LARGE SCALE GENOMIC DNA]</scope>
    <source>
        <strain evidence="2">93-210</strain>
    </source>
</reference>
<name>A0ACC0EWX1_9BASI</name>
<reference evidence="2" key="1">
    <citation type="journal article" date="2018" name="BMC Genomics">
        <title>Genomic insights into host adaptation between the wheat stripe rust pathogen (Puccinia striiformis f. sp. tritici) and the barley stripe rust pathogen (Puccinia striiformis f. sp. hordei).</title>
        <authorList>
            <person name="Xia C."/>
            <person name="Wang M."/>
            <person name="Yin C."/>
            <person name="Cornejo O.E."/>
            <person name="Hulbert S.H."/>
            <person name="Chen X."/>
        </authorList>
    </citation>
    <scope>NUCLEOTIDE SEQUENCE [LARGE SCALE GENOMIC DNA]</scope>
    <source>
        <strain evidence="2">93-210</strain>
    </source>
</reference>
<gene>
    <name evidence="1" type="ORF">MJO28_000313</name>
</gene>
<protein>
    <submittedName>
        <fullName evidence="1">Uncharacterized protein</fullName>
    </submittedName>
</protein>
<dbReference type="EMBL" id="CM045865">
    <property type="protein sequence ID" value="KAI7962219.1"/>
    <property type="molecule type" value="Genomic_DNA"/>
</dbReference>
<dbReference type="Proteomes" id="UP001060170">
    <property type="component" value="Chromosome 1"/>
</dbReference>
<reference evidence="1 2" key="3">
    <citation type="journal article" date="2022" name="Microbiol. Spectr.">
        <title>Folding features and dynamics of 3D genome architecture in plant fungal pathogens.</title>
        <authorList>
            <person name="Xia C."/>
        </authorList>
    </citation>
    <scope>NUCLEOTIDE SEQUENCE [LARGE SCALE GENOMIC DNA]</scope>
    <source>
        <strain evidence="1 2">93-210</strain>
    </source>
</reference>
<evidence type="ECO:0000313" key="2">
    <source>
        <dbReference type="Proteomes" id="UP001060170"/>
    </source>
</evidence>
<sequence length="483" mass="51952">MCAPVETIFDWDITSPSTSADKLLAQEHHHTRTQQEPDRVSIGREKLKTQEVIDYESPSSTFALAFSPLGSSSNSKSHGNQLPDLKLAVGSAMESHNFNYVTIIGVNGANSNSYDPYDDPMNSFTSNTTSPQFHALATATHPYPPTALAFSPIRLSESLQASSSSGQMVRTREMLATSSECIRLWDFAQGVADQDDRSSGFVSESRRLGLSQKGTSYQLVPRSQMANSKADYSAPLTSFSWSQLDPSLIVTSSIDTTCTVWDISSNSAITQLIAHDREVYDVCWSSASREIFASVGADGSVRMFDLRSLDHSTILYEAQGGPFQAARNGAGSTPISPAGSGAAAPLLRLKFNPVDPNYIAVCSAVGADVQLLDVRAPGVPIVELRAHQAPVNGIAWSGDGNVLGTCSDDCQVLIWDLSGVPSLGGGPPPPQPNTRSTTPHTKTIREPILAYTAPREVNALTWSEANRDWVAIGMGRRVRCLKV</sequence>
<comment type="caution">
    <text evidence="1">The sequence shown here is derived from an EMBL/GenBank/DDBJ whole genome shotgun (WGS) entry which is preliminary data.</text>
</comment>